<proteinExistence type="predicted"/>
<name>A0A9P6PG52_9FUNG</name>
<organism evidence="1 2">
    <name type="scientific">Mortierella polycephala</name>
    <dbReference type="NCBI Taxonomy" id="41804"/>
    <lineage>
        <taxon>Eukaryota</taxon>
        <taxon>Fungi</taxon>
        <taxon>Fungi incertae sedis</taxon>
        <taxon>Mucoromycota</taxon>
        <taxon>Mortierellomycotina</taxon>
        <taxon>Mortierellomycetes</taxon>
        <taxon>Mortierellales</taxon>
        <taxon>Mortierellaceae</taxon>
        <taxon>Mortierella</taxon>
    </lineage>
</organism>
<comment type="caution">
    <text evidence="1">The sequence shown here is derived from an EMBL/GenBank/DDBJ whole genome shotgun (WGS) entry which is preliminary data.</text>
</comment>
<reference evidence="1" key="1">
    <citation type="journal article" date="2020" name="Fungal Divers.">
        <title>Resolving the Mortierellaceae phylogeny through synthesis of multi-gene phylogenetics and phylogenomics.</title>
        <authorList>
            <person name="Vandepol N."/>
            <person name="Liber J."/>
            <person name="Desiro A."/>
            <person name="Na H."/>
            <person name="Kennedy M."/>
            <person name="Barry K."/>
            <person name="Grigoriev I.V."/>
            <person name="Miller A.N."/>
            <person name="O'Donnell K."/>
            <person name="Stajich J.E."/>
            <person name="Bonito G."/>
        </authorList>
    </citation>
    <scope>NUCLEOTIDE SEQUENCE</scope>
    <source>
        <strain evidence="1">KOD948</strain>
    </source>
</reference>
<evidence type="ECO:0000313" key="1">
    <source>
        <dbReference type="EMBL" id="KAG0241729.1"/>
    </source>
</evidence>
<gene>
    <name evidence="1" type="ORF">BG011_003456</name>
</gene>
<evidence type="ECO:0000313" key="2">
    <source>
        <dbReference type="Proteomes" id="UP000726737"/>
    </source>
</evidence>
<feature type="non-terminal residue" evidence="1">
    <location>
        <position position="1"/>
    </location>
</feature>
<dbReference type="AlphaFoldDB" id="A0A9P6PG52"/>
<dbReference type="EMBL" id="JAAAJA010002292">
    <property type="protein sequence ID" value="KAG0241729.1"/>
    <property type="molecule type" value="Genomic_DNA"/>
</dbReference>
<dbReference type="Proteomes" id="UP000726737">
    <property type="component" value="Unassembled WGS sequence"/>
</dbReference>
<feature type="non-terminal residue" evidence="1">
    <location>
        <position position="175"/>
    </location>
</feature>
<sequence length="175" mass="19592">DIAARRENFQFIAYDKHGYFGTLVKALYHGEDDIKGRGPSFDAAVRTVKMFKAMPGDKSRLIQRIGSCLDHSAPSHILEQVGQTLGDMVRCHIRAFVSELRKRVATWSPEWAATQDGSALLETIDDRGVSPNHDPVSLFWILNTTLPAAKRLAYLPMPGFKDNFCVVSEKQLMEA</sequence>
<keyword evidence="2" id="KW-1185">Reference proteome</keyword>
<accession>A0A9P6PG52</accession>
<protein>
    <submittedName>
        <fullName evidence="1">Uncharacterized protein</fullName>
    </submittedName>
</protein>
<dbReference type="OrthoDB" id="2447116at2759"/>